<dbReference type="InterPro" id="IPR016024">
    <property type="entry name" value="ARM-type_fold"/>
</dbReference>
<gene>
    <name evidence="2" type="ORF">J2X19_000734</name>
</gene>
<evidence type="ECO:0000313" key="2">
    <source>
        <dbReference type="EMBL" id="MDR7376076.1"/>
    </source>
</evidence>
<evidence type="ECO:0000259" key="1">
    <source>
        <dbReference type="Pfam" id="PF16804"/>
    </source>
</evidence>
<dbReference type="EMBL" id="JAVDXT010000001">
    <property type="protein sequence ID" value="MDR7376076.1"/>
    <property type="molecule type" value="Genomic_DNA"/>
</dbReference>
<protein>
    <recommendedName>
        <fullName evidence="1">DUF5071 domain-containing protein</fullName>
    </recommendedName>
</protein>
<name>A0ABU2C408_9BURK</name>
<dbReference type="InterPro" id="IPR038692">
    <property type="entry name" value="Cthe_2751_sf"/>
</dbReference>
<evidence type="ECO:0000313" key="3">
    <source>
        <dbReference type="Proteomes" id="UP001180487"/>
    </source>
</evidence>
<dbReference type="Pfam" id="PF16804">
    <property type="entry name" value="DUF5071"/>
    <property type="match status" value="1"/>
</dbReference>
<dbReference type="SUPFAM" id="SSF48371">
    <property type="entry name" value="ARM repeat"/>
    <property type="match status" value="1"/>
</dbReference>
<dbReference type="Proteomes" id="UP001180487">
    <property type="component" value="Unassembled WGS sequence"/>
</dbReference>
<feature type="domain" description="DUF5071" evidence="1">
    <location>
        <begin position="8"/>
        <end position="125"/>
    </location>
</feature>
<reference evidence="2 3" key="1">
    <citation type="submission" date="2023-07" db="EMBL/GenBank/DDBJ databases">
        <title>Sorghum-associated microbial communities from plants grown in Nebraska, USA.</title>
        <authorList>
            <person name="Schachtman D."/>
        </authorList>
    </citation>
    <scope>NUCLEOTIDE SEQUENCE [LARGE SCALE GENOMIC DNA]</scope>
    <source>
        <strain evidence="2 3">BE313</strain>
    </source>
</reference>
<dbReference type="CDD" id="cd11743">
    <property type="entry name" value="Cthe_2751_like"/>
    <property type="match status" value="1"/>
</dbReference>
<accession>A0ABU2C408</accession>
<keyword evidence="3" id="KW-1185">Reference proteome</keyword>
<organism evidence="2 3">
    <name type="scientific">Rhodoferax ferrireducens</name>
    <dbReference type="NCBI Taxonomy" id="192843"/>
    <lineage>
        <taxon>Bacteria</taxon>
        <taxon>Pseudomonadati</taxon>
        <taxon>Pseudomonadota</taxon>
        <taxon>Betaproteobacteria</taxon>
        <taxon>Burkholderiales</taxon>
        <taxon>Comamonadaceae</taxon>
        <taxon>Rhodoferax</taxon>
    </lineage>
</organism>
<proteinExistence type="predicted"/>
<dbReference type="InterPro" id="IPR031837">
    <property type="entry name" value="DUF5071"/>
</dbReference>
<dbReference type="RefSeq" id="WP_310370761.1">
    <property type="nucleotide sequence ID" value="NZ_JAVDXT010000001.1"/>
</dbReference>
<sequence>MSLELLRMLPRDKHDVQRAEALVLLGYPAVEPILPQLLQWAQDGNWPVARVLAPLLAAIGLPLVPHVRLILNGNDDTWKYFLLQTVVAESVEMKRLLHPELERLARCPTASEAAEELDSMASTMLAIP</sequence>
<comment type="caution">
    <text evidence="2">The sequence shown here is derived from an EMBL/GenBank/DDBJ whole genome shotgun (WGS) entry which is preliminary data.</text>
</comment>
<dbReference type="Gene3D" id="1.25.40.750">
    <property type="entry name" value="Domain of unknown function DUF5071"/>
    <property type="match status" value="1"/>
</dbReference>